<dbReference type="Proteomes" id="UP000237631">
    <property type="component" value="Unassembled WGS sequence"/>
</dbReference>
<protein>
    <submittedName>
        <fullName evidence="1">Uncharacterized protein</fullName>
    </submittedName>
</protein>
<dbReference type="OrthoDB" id="3630828at2759"/>
<dbReference type="AlphaFoldDB" id="A0A2S6CJ68"/>
<dbReference type="STRING" id="357750.A0A2S6CJ68"/>
<evidence type="ECO:0000313" key="1">
    <source>
        <dbReference type="EMBL" id="PPJ59775.1"/>
    </source>
</evidence>
<evidence type="ECO:0000313" key="2">
    <source>
        <dbReference type="Proteomes" id="UP000237631"/>
    </source>
</evidence>
<gene>
    <name evidence="1" type="ORF">CBER1_04335</name>
</gene>
<keyword evidence="2" id="KW-1185">Reference proteome</keyword>
<accession>A0A2S6CJ68</accession>
<dbReference type="EMBL" id="PNEN01000351">
    <property type="protein sequence ID" value="PPJ59775.1"/>
    <property type="molecule type" value="Genomic_DNA"/>
</dbReference>
<proteinExistence type="predicted"/>
<organism evidence="1 2">
    <name type="scientific">Cercospora berteroae</name>
    <dbReference type="NCBI Taxonomy" id="357750"/>
    <lineage>
        <taxon>Eukaryota</taxon>
        <taxon>Fungi</taxon>
        <taxon>Dikarya</taxon>
        <taxon>Ascomycota</taxon>
        <taxon>Pezizomycotina</taxon>
        <taxon>Dothideomycetes</taxon>
        <taxon>Dothideomycetidae</taxon>
        <taxon>Mycosphaerellales</taxon>
        <taxon>Mycosphaerellaceae</taxon>
        <taxon>Cercospora</taxon>
    </lineage>
</organism>
<name>A0A2S6CJ68_9PEZI</name>
<reference evidence="2" key="1">
    <citation type="journal article" date="2017" name="bioRxiv">
        <title>Conservation of a gene cluster reveals novel cercosporin biosynthetic mechanisms and extends production to the genus Colletotrichum.</title>
        <authorList>
            <person name="de Jonge R."/>
            <person name="Ebert M.K."/>
            <person name="Huitt-Roehl C.R."/>
            <person name="Pal P."/>
            <person name="Suttle J.C."/>
            <person name="Spanner R.E."/>
            <person name="Neubauer J.D."/>
            <person name="Jurick W.M.II."/>
            <person name="Stott K.A."/>
            <person name="Secor G.A."/>
            <person name="Thomma B.P.H.J."/>
            <person name="Van de Peer Y."/>
            <person name="Townsend C.A."/>
            <person name="Bolton M.D."/>
        </authorList>
    </citation>
    <scope>NUCLEOTIDE SEQUENCE [LARGE SCALE GENOMIC DNA]</scope>
    <source>
        <strain evidence="2">CBS538.71</strain>
    </source>
</reference>
<sequence length="294" mass="33396">MASLDGDNNAPRPGAWLSDIAYSHESTVAAFKSYYEFLANMYMDPDMIKTPPATGWAHITPESMQALGKSEKVITLQRHLPYVSWAQGEPEIHSAAACTFVDWERIARNIAGRAHGDLVLYTMEPAHTPPHVVGISEGPYKMLLDTKLGMVHFTGGPTLFHDDPGQPIQPIQDDPYDYAPEEEDWRLNSAWPIADFFEVLKRQFINLDYVPLSNRIVEEVYLGDEEEGDVLGHEGACRVGACRIGQEIFWRHGWSLFDQFRKEDCVAELEGTIAERFPGHFWPEWMETQRDLDV</sequence>
<comment type="caution">
    <text evidence="1">The sequence shown here is derived from an EMBL/GenBank/DDBJ whole genome shotgun (WGS) entry which is preliminary data.</text>
</comment>